<feature type="compositionally biased region" description="Basic and acidic residues" evidence="1">
    <location>
        <begin position="14"/>
        <end position="26"/>
    </location>
</feature>
<feature type="compositionally biased region" description="Basic residues" evidence="1">
    <location>
        <begin position="1"/>
        <end position="10"/>
    </location>
</feature>
<dbReference type="AlphaFoldDB" id="A0A7J6VAU5"/>
<name>A0A7J6VAU5_THATH</name>
<organism evidence="2 3">
    <name type="scientific">Thalictrum thalictroides</name>
    <name type="common">Rue-anemone</name>
    <name type="synonym">Anemone thalictroides</name>
    <dbReference type="NCBI Taxonomy" id="46969"/>
    <lineage>
        <taxon>Eukaryota</taxon>
        <taxon>Viridiplantae</taxon>
        <taxon>Streptophyta</taxon>
        <taxon>Embryophyta</taxon>
        <taxon>Tracheophyta</taxon>
        <taxon>Spermatophyta</taxon>
        <taxon>Magnoliopsida</taxon>
        <taxon>Ranunculales</taxon>
        <taxon>Ranunculaceae</taxon>
        <taxon>Thalictroideae</taxon>
        <taxon>Thalictrum</taxon>
    </lineage>
</organism>
<feature type="compositionally biased region" description="Low complexity" evidence="1">
    <location>
        <begin position="29"/>
        <end position="42"/>
    </location>
</feature>
<dbReference type="PANTHER" id="PTHR35735:SF8">
    <property type="entry name" value="PROTEIN NIM1-INTERACTING 2"/>
    <property type="match status" value="1"/>
</dbReference>
<dbReference type="EMBL" id="JABWDY010035383">
    <property type="protein sequence ID" value="KAF5182023.1"/>
    <property type="molecule type" value="Genomic_DNA"/>
</dbReference>
<gene>
    <name evidence="2" type="ORF">FRX31_028390</name>
</gene>
<evidence type="ECO:0000313" key="2">
    <source>
        <dbReference type="EMBL" id="KAF5182023.1"/>
    </source>
</evidence>
<dbReference type="InterPro" id="IPR034577">
    <property type="entry name" value="NIMIN-2"/>
</dbReference>
<accession>A0A7J6VAU5</accession>
<protein>
    <submittedName>
        <fullName evidence="2">Uncharacterized protein</fullName>
    </submittedName>
</protein>
<evidence type="ECO:0000256" key="1">
    <source>
        <dbReference type="SAM" id="MobiDB-lite"/>
    </source>
</evidence>
<feature type="region of interest" description="Disordered" evidence="1">
    <location>
        <begin position="1"/>
        <end position="42"/>
    </location>
</feature>
<reference evidence="2 3" key="1">
    <citation type="submission" date="2020-06" db="EMBL/GenBank/DDBJ databases">
        <title>Transcriptomic and genomic resources for Thalictrum thalictroides and T. hernandezii: Facilitating candidate gene discovery in an emerging model plant lineage.</title>
        <authorList>
            <person name="Arias T."/>
            <person name="Riano-Pachon D.M."/>
            <person name="Di Stilio V.S."/>
        </authorList>
    </citation>
    <scope>NUCLEOTIDE SEQUENCE [LARGE SCALE GENOMIC DNA]</scope>
    <source>
        <strain evidence="3">cv. WT478/WT964</strain>
        <tissue evidence="2">Leaves</tissue>
    </source>
</reference>
<keyword evidence="3" id="KW-1185">Reference proteome</keyword>
<dbReference type="GO" id="GO:0010112">
    <property type="term" value="P:regulation of systemic acquired resistance"/>
    <property type="evidence" value="ECO:0007669"/>
    <property type="project" value="InterPro"/>
</dbReference>
<evidence type="ECO:0000313" key="3">
    <source>
        <dbReference type="Proteomes" id="UP000554482"/>
    </source>
</evidence>
<proteinExistence type="predicted"/>
<dbReference type="PANTHER" id="PTHR35735">
    <property type="entry name" value="PROTEIN NIM1-INTERACTING 2"/>
    <property type="match status" value="1"/>
</dbReference>
<sequence>MDSAKRKRKANGAIDEKTTKVLETNEKQTTTTTTSSTSSTTTIEDEVEEFYAILRRFHTAVRYYKKEKNKESKFKQKDLRFDQLKGMEETVGGGKRKREEVVEENLVLDLNVVPNTDTNNST</sequence>
<dbReference type="Proteomes" id="UP000554482">
    <property type="component" value="Unassembled WGS sequence"/>
</dbReference>
<comment type="caution">
    <text evidence="2">The sequence shown here is derived from an EMBL/GenBank/DDBJ whole genome shotgun (WGS) entry which is preliminary data.</text>
</comment>